<evidence type="ECO:0000256" key="4">
    <source>
        <dbReference type="ARBA" id="ARBA00022741"/>
    </source>
</evidence>
<proteinExistence type="predicted"/>
<evidence type="ECO:0000256" key="10">
    <source>
        <dbReference type="SAM" id="Phobius"/>
    </source>
</evidence>
<dbReference type="InterPro" id="IPR008271">
    <property type="entry name" value="Ser/Thr_kinase_AS"/>
</dbReference>
<keyword evidence="3" id="KW-0808">Transferase</keyword>
<dbReference type="GO" id="GO:0005524">
    <property type="term" value="F:ATP binding"/>
    <property type="evidence" value="ECO:0007669"/>
    <property type="project" value="UniProtKB-UniRule"/>
</dbReference>
<dbReference type="InterPro" id="IPR000719">
    <property type="entry name" value="Prot_kinase_dom"/>
</dbReference>
<comment type="catalytic activity">
    <reaction evidence="8">
        <text>L-seryl-[protein] + ATP = O-phospho-L-seryl-[protein] + ADP + H(+)</text>
        <dbReference type="Rhea" id="RHEA:17989"/>
        <dbReference type="Rhea" id="RHEA-COMP:9863"/>
        <dbReference type="Rhea" id="RHEA-COMP:11604"/>
        <dbReference type="ChEBI" id="CHEBI:15378"/>
        <dbReference type="ChEBI" id="CHEBI:29999"/>
        <dbReference type="ChEBI" id="CHEBI:30616"/>
        <dbReference type="ChEBI" id="CHEBI:83421"/>
        <dbReference type="ChEBI" id="CHEBI:456216"/>
        <dbReference type="EC" id="2.7.11.1"/>
    </reaction>
</comment>
<dbReference type="GO" id="GO:0004674">
    <property type="term" value="F:protein serine/threonine kinase activity"/>
    <property type="evidence" value="ECO:0007669"/>
    <property type="project" value="UniProtKB-KW"/>
</dbReference>
<dbReference type="RefSeq" id="XP_044549697.1">
    <property type="nucleotide sequence ID" value="XM_044693056.1"/>
</dbReference>
<evidence type="ECO:0000259" key="11">
    <source>
        <dbReference type="PROSITE" id="PS50011"/>
    </source>
</evidence>
<feature type="binding site" evidence="9">
    <location>
        <position position="824"/>
    </location>
    <ligand>
        <name>ATP</name>
        <dbReference type="ChEBI" id="CHEBI:30616"/>
    </ligand>
</feature>
<feature type="domain" description="Protein kinase" evidence="11">
    <location>
        <begin position="797"/>
        <end position="1098"/>
    </location>
</feature>
<organism evidence="12 13">
    <name type="scientific">Naegleria lovaniensis</name>
    <name type="common">Amoeba</name>
    <dbReference type="NCBI Taxonomy" id="51637"/>
    <lineage>
        <taxon>Eukaryota</taxon>
        <taxon>Discoba</taxon>
        <taxon>Heterolobosea</taxon>
        <taxon>Tetramitia</taxon>
        <taxon>Eutetramitia</taxon>
        <taxon>Vahlkampfiidae</taxon>
        <taxon>Naegleria</taxon>
    </lineage>
</organism>
<comment type="caution">
    <text evidence="12">The sequence shown here is derived from an EMBL/GenBank/DDBJ whole genome shotgun (WGS) entry which is preliminary data.</text>
</comment>
<feature type="transmembrane region" description="Helical" evidence="10">
    <location>
        <begin position="702"/>
        <end position="729"/>
    </location>
</feature>
<dbReference type="Proteomes" id="UP000816034">
    <property type="component" value="Unassembled WGS sequence"/>
</dbReference>
<evidence type="ECO:0000256" key="5">
    <source>
        <dbReference type="ARBA" id="ARBA00022777"/>
    </source>
</evidence>
<keyword evidence="4 9" id="KW-0547">Nucleotide-binding</keyword>
<protein>
    <recommendedName>
        <fullName evidence="1">non-specific serine/threonine protein kinase</fullName>
        <ecNumber evidence="1">2.7.11.1</ecNumber>
    </recommendedName>
</protein>
<evidence type="ECO:0000313" key="13">
    <source>
        <dbReference type="Proteomes" id="UP000816034"/>
    </source>
</evidence>
<dbReference type="AlphaFoldDB" id="A0AA88KLC6"/>
<evidence type="ECO:0000256" key="7">
    <source>
        <dbReference type="ARBA" id="ARBA00047899"/>
    </source>
</evidence>
<keyword evidence="10" id="KW-0472">Membrane</keyword>
<dbReference type="CDD" id="cd13999">
    <property type="entry name" value="STKc_MAP3K-like"/>
    <property type="match status" value="1"/>
</dbReference>
<keyword evidence="6 9" id="KW-0067">ATP-binding</keyword>
<evidence type="ECO:0000256" key="8">
    <source>
        <dbReference type="ARBA" id="ARBA00048679"/>
    </source>
</evidence>
<keyword evidence="5" id="KW-0418">Kinase</keyword>
<keyword evidence="13" id="KW-1185">Reference proteome</keyword>
<dbReference type="FunFam" id="1.10.510.10:FF:001023">
    <property type="entry name" value="Os07g0541700 protein"/>
    <property type="match status" value="1"/>
</dbReference>
<dbReference type="InterPro" id="IPR051681">
    <property type="entry name" value="Ser/Thr_Kinases-Pseudokinases"/>
</dbReference>
<dbReference type="PANTHER" id="PTHR44329:SF298">
    <property type="entry name" value="MIXED LINEAGE KINASE DOMAIN-LIKE PROTEIN"/>
    <property type="match status" value="1"/>
</dbReference>
<evidence type="ECO:0000313" key="12">
    <source>
        <dbReference type="EMBL" id="KAG2385704.1"/>
    </source>
</evidence>
<dbReference type="EC" id="2.7.11.1" evidence="1"/>
<name>A0AA88KLC6_NAELO</name>
<keyword evidence="2" id="KW-0723">Serine/threonine-protein kinase</keyword>
<dbReference type="SMART" id="SM00220">
    <property type="entry name" value="S_TKc"/>
    <property type="match status" value="1"/>
</dbReference>
<dbReference type="Gene3D" id="1.10.510.10">
    <property type="entry name" value="Transferase(Phosphotransferase) domain 1"/>
    <property type="match status" value="1"/>
</dbReference>
<dbReference type="PROSITE" id="PS00108">
    <property type="entry name" value="PROTEIN_KINASE_ST"/>
    <property type="match status" value="1"/>
</dbReference>
<gene>
    <name evidence="12" type="ORF">C9374_003519</name>
</gene>
<sequence length="1098" mass="124298">MTTDISTNRTILYVQPSQHSYTSLPNCTLLSEPCSSISQALLKLSQLFKLKIVNSTSALIYLLEGNYVENSSACQTRHGILDSYDDLVVASYPYDFENNDRRIHIDCHHGELLTYLSARSILFENVTIARTKLFDDGRYVVLKVSEFKFERCEIDELMIQAPYYKKNYNVTFTQCNVTNSEFYNFLRTNFEQSTMNNILLTSNKNAMVSIRKCQIQNLNFKSVPQSINSVLDINYSQTFSIVNSQFVNSTFHITRFQTIEFNGVNFDGSTSIYQAYSGIATLTSVVSTNGNFYLESAGIDRVIFSKCEFSQPNELKNQVVTDNKPIIKISSTFYLQMSATFQNLQTPPLVTSLVNYVILSGCSFKNNKGSVMANFAGLLDSEISLRVCTFSNNNMEQGFGGAIHIAGAQRCTLEQCMFDGNTALHGGAMYLDSNYVFMESAAFLNNIATRNGGALYFKNRNSYQFSNLGSFYKNNTAFQGGALYIEPMEPLKNNAAFLRGFHSCSNNTALYSGGCIYSTMLDMNDNYDKYLSSNIGNTARSYGPFIGGPLSNVHFQMVIQYDSNDDRVNVTRILYPQQALAWKVYPGQVIPIIRIQQISNNGTEMLNYLQHPVKLEPRHVDSMIHSDSSTNNNELIGLSLSIFSNTSTKIEATLIIEKYYKLNVTIHILECPDGYKLTQPFSYGYVCLKNEIINSNDQLLKIVIPVAVISGVFLALILGLLLLVIIKVVRNIYLKLQMLKRKVKAEKSLESKIIDKKVIFSEIKTPLLINGSGDYTPLLRSKEKKNHPSLIIPIEDIEIVKKIGEGSNGTVYQGKWNNKDVALKTLKFDDHDMGEEFEKEAAMLSVVNHPSIVKLYGISLSGSRKYIVVEFLPKGSLDKLIYGCKMKIEFLTLAQKINILLGIAKGMAYLHSLKPPIIHRDLKPGNILIDEEYNGRVCDFGLSKIMGNSAAATKHIGTVFYMAREMVDDNPKYSPKIDVYSFGIIMWELFFEENPYMNDKSAKIHRFHSASSGENEYNILLHVLRGERPKIPFLTPQEEEIWLKEYVQPYQSEYSMSKLVQLTNEYIELMKKCWDSEAEKRPEFSEIVQVLKRVAKML</sequence>
<dbReference type="SUPFAM" id="SSF51126">
    <property type="entry name" value="Pectin lyase-like"/>
    <property type="match status" value="1"/>
</dbReference>
<reference evidence="12 13" key="1">
    <citation type="journal article" date="2018" name="BMC Genomics">
        <title>The genome of Naegleria lovaniensis, the basis for a comparative approach to unravel pathogenicity factors of the human pathogenic amoeba N. fowleri.</title>
        <authorList>
            <person name="Liechti N."/>
            <person name="Schurch N."/>
            <person name="Bruggmann R."/>
            <person name="Wittwer M."/>
        </authorList>
    </citation>
    <scope>NUCLEOTIDE SEQUENCE [LARGE SCALE GENOMIC DNA]</scope>
    <source>
        <strain evidence="12 13">ATCC 30569</strain>
    </source>
</reference>
<keyword evidence="10" id="KW-1133">Transmembrane helix</keyword>
<evidence type="ECO:0000256" key="3">
    <source>
        <dbReference type="ARBA" id="ARBA00022679"/>
    </source>
</evidence>
<dbReference type="EMBL" id="PYSW02000018">
    <property type="protein sequence ID" value="KAG2385704.1"/>
    <property type="molecule type" value="Genomic_DNA"/>
</dbReference>
<dbReference type="InterPro" id="IPR011050">
    <property type="entry name" value="Pectin_lyase_fold/virulence"/>
</dbReference>
<dbReference type="PROSITE" id="PS00107">
    <property type="entry name" value="PROTEIN_KINASE_ATP"/>
    <property type="match status" value="1"/>
</dbReference>
<keyword evidence="10" id="KW-0812">Transmembrane</keyword>
<evidence type="ECO:0000256" key="2">
    <source>
        <dbReference type="ARBA" id="ARBA00022527"/>
    </source>
</evidence>
<dbReference type="InterPro" id="IPR017441">
    <property type="entry name" value="Protein_kinase_ATP_BS"/>
</dbReference>
<comment type="catalytic activity">
    <reaction evidence="7">
        <text>L-threonyl-[protein] + ATP = O-phospho-L-threonyl-[protein] + ADP + H(+)</text>
        <dbReference type="Rhea" id="RHEA:46608"/>
        <dbReference type="Rhea" id="RHEA-COMP:11060"/>
        <dbReference type="Rhea" id="RHEA-COMP:11605"/>
        <dbReference type="ChEBI" id="CHEBI:15378"/>
        <dbReference type="ChEBI" id="CHEBI:30013"/>
        <dbReference type="ChEBI" id="CHEBI:30616"/>
        <dbReference type="ChEBI" id="CHEBI:61977"/>
        <dbReference type="ChEBI" id="CHEBI:456216"/>
        <dbReference type="EC" id="2.7.11.1"/>
    </reaction>
</comment>
<dbReference type="GeneID" id="68095974"/>
<dbReference type="InterPro" id="IPR011009">
    <property type="entry name" value="Kinase-like_dom_sf"/>
</dbReference>
<dbReference type="PANTHER" id="PTHR44329">
    <property type="entry name" value="SERINE/THREONINE-PROTEIN KINASE TNNI3K-RELATED"/>
    <property type="match status" value="1"/>
</dbReference>
<dbReference type="PROSITE" id="PS50011">
    <property type="entry name" value="PROTEIN_KINASE_DOM"/>
    <property type="match status" value="1"/>
</dbReference>
<accession>A0AA88KLC6</accession>
<evidence type="ECO:0000256" key="9">
    <source>
        <dbReference type="PROSITE-ProRule" id="PRU10141"/>
    </source>
</evidence>
<evidence type="ECO:0000256" key="1">
    <source>
        <dbReference type="ARBA" id="ARBA00012513"/>
    </source>
</evidence>
<dbReference type="SUPFAM" id="SSF56112">
    <property type="entry name" value="Protein kinase-like (PK-like)"/>
    <property type="match status" value="1"/>
</dbReference>
<dbReference type="Pfam" id="PF00069">
    <property type="entry name" value="Pkinase"/>
    <property type="match status" value="1"/>
</dbReference>
<evidence type="ECO:0000256" key="6">
    <source>
        <dbReference type="ARBA" id="ARBA00022840"/>
    </source>
</evidence>